<keyword evidence="11" id="KW-1185">Reference proteome</keyword>
<dbReference type="InterPro" id="IPR020583">
    <property type="entry name" value="Inositol_monoP_metal-BS"/>
</dbReference>
<evidence type="ECO:0000256" key="1">
    <source>
        <dbReference type="ARBA" id="ARBA00001033"/>
    </source>
</evidence>
<keyword evidence="5 8" id="KW-0479">Metal-binding</keyword>
<feature type="binding site" evidence="8">
    <location>
        <position position="77"/>
    </location>
    <ligand>
        <name>Mg(2+)</name>
        <dbReference type="ChEBI" id="CHEBI:18420"/>
        <label>1</label>
        <note>catalytic</note>
    </ligand>
</feature>
<dbReference type="GO" id="GO:0008934">
    <property type="term" value="F:inositol monophosphate 1-phosphatase activity"/>
    <property type="evidence" value="ECO:0007669"/>
    <property type="project" value="InterPro"/>
</dbReference>
<protein>
    <recommendedName>
        <fullName evidence="9">Inositol-1-monophosphatase</fullName>
        <ecNumber evidence="9">3.1.3.25</ecNumber>
    </recommendedName>
</protein>
<dbReference type="CDD" id="cd01639">
    <property type="entry name" value="IMPase"/>
    <property type="match status" value="1"/>
</dbReference>
<feature type="binding site" evidence="8">
    <location>
        <position position="99"/>
    </location>
    <ligand>
        <name>Mg(2+)</name>
        <dbReference type="ChEBI" id="CHEBI:18420"/>
        <label>1</label>
        <note>catalytic</note>
    </ligand>
</feature>
<dbReference type="PROSITE" id="PS00629">
    <property type="entry name" value="IMP_1"/>
    <property type="match status" value="1"/>
</dbReference>
<dbReference type="GO" id="GO:0006020">
    <property type="term" value="P:inositol metabolic process"/>
    <property type="evidence" value="ECO:0007669"/>
    <property type="project" value="TreeGrafter"/>
</dbReference>
<name>A0AAV8Z0J6_9CUCU</name>
<dbReference type="GO" id="GO:0046872">
    <property type="term" value="F:metal ion binding"/>
    <property type="evidence" value="ECO:0007669"/>
    <property type="project" value="UniProtKB-KW"/>
</dbReference>
<reference evidence="10" key="1">
    <citation type="journal article" date="2023" name="Insect Mol. Biol.">
        <title>Genome sequencing provides insights into the evolution of gene families encoding plant cell wall-degrading enzymes in longhorned beetles.</title>
        <authorList>
            <person name="Shin N.R."/>
            <person name="Okamura Y."/>
            <person name="Kirsch R."/>
            <person name="Pauchet Y."/>
        </authorList>
    </citation>
    <scope>NUCLEOTIDE SEQUENCE</scope>
    <source>
        <strain evidence="10">AMC_N1</strain>
    </source>
</reference>
<feature type="binding site" evidence="8">
    <location>
        <position position="100"/>
    </location>
    <ligand>
        <name>Mg(2+)</name>
        <dbReference type="ChEBI" id="CHEBI:18420"/>
        <label>1</label>
        <note>catalytic</note>
    </ligand>
</feature>
<dbReference type="SUPFAM" id="SSF56655">
    <property type="entry name" value="Carbohydrate phosphatase"/>
    <property type="match status" value="1"/>
</dbReference>
<organism evidence="10 11">
    <name type="scientific">Aromia moschata</name>
    <dbReference type="NCBI Taxonomy" id="1265417"/>
    <lineage>
        <taxon>Eukaryota</taxon>
        <taxon>Metazoa</taxon>
        <taxon>Ecdysozoa</taxon>
        <taxon>Arthropoda</taxon>
        <taxon>Hexapoda</taxon>
        <taxon>Insecta</taxon>
        <taxon>Pterygota</taxon>
        <taxon>Neoptera</taxon>
        <taxon>Endopterygota</taxon>
        <taxon>Coleoptera</taxon>
        <taxon>Polyphaga</taxon>
        <taxon>Cucujiformia</taxon>
        <taxon>Chrysomeloidea</taxon>
        <taxon>Cerambycidae</taxon>
        <taxon>Cerambycinae</taxon>
        <taxon>Callichromatini</taxon>
        <taxon>Aromia</taxon>
    </lineage>
</organism>
<evidence type="ECO:0000256" key="8">
    <source>
        <dbReference type="PIRSR" id="PIRSR600760-2"/>
    </source>
</evidence>
<dbReference type="PANTHER" id="PTHR20854">
    <property type="entry name" value="INOSITOL MONOPHOSPHATASE"/>
    <property type="match status" value="1"/>
</dbReference>
<proteinExistence type="inferred from homology"/>
<dbReference type="EMBL" id="JAPWTK010000025">
    <property type="protein sequence ID" value="KAJ8957121.1"/>
    <property type="molecule type" value="Genomic_DNA"/>
</dbReference>
<dbReference type="Pfam" id="PF00459">
    <property type="entry name" value="Inositol_P"/>
    <property type="match status" value="1"/>
</dbReference>
<keyword evidence="6 9" id="KW-0378">Hydrolase</keyword>
<evidence type="ECO:0000256" key="3">
    <source>
        <dbReference type="ARBA" id="ARBA00005152"/>
    </source>
</evidence>
<evidence type="ECO:0000256" key="4">
    <source>
        <dbReference type="ARBA" id="ARBA00009759"/>
    </source>
</evidence>
<sequence length="183" mass="20212">MSDKQNAEGQDLNLFYDTVLKLVNIAGELVNEKISQNKVTEIKSCEIDFVTETDQEVEKLLIDGLSNAFPDHKFIGEESVSSGTPCSFTDAPTWIIDPIDGTMNFIHSFPHSCISIALFINKVAEIAIIYNPMLKQQFTARRGNGAFLNGKPIKVSGKTSLSEALLMLEFGTSRDPEKVEGHD</sequence>
<dbReference type="Gene3D" id="3.30.540.10">
    <property type="entry name" value="Fructose-1,6-Bisphosphatase, subunit A, domain 1"/>
    <property type="match status" value="1"/>
</dbReference>
<comment type="cofactor">
    <cofactor evidence="2 8 9">
        <name>Mg(2+)</name>
        <dbReference type="ChEBI" id="CHEBI:18420"/>
    </cofactor>
</comment>
<dbReference type="GO" id="GO:0046854">
    <property type="term" value="P:phosphatidylinositol phosphate biosynthetic process"/>
    <property type="evidence" value="ECO:0007669"/>
    <property type="project" value="InterPro"/>
</dbReference>
<dbReference type="FunFam" id="3.30.540.10:FF:000004">
    <property type="entry name" value="Inositol-1-monophosphatase"/>
    <property type="match status" value="1"/>
</dbReference>
<dbReference type="PANTHER" id="PTHR20854:SF4">
    <property type="entry name" value="INOSITOL-1-MONOPHOSPHATASE-RELATED"/>
    <property type="match status" value="1"/>
</dbReference>
<dbReference type="Proteomes" id="UP001162162">
    <property type="component" value="Unassembled WGS sequence"/>
</dbReference>
<evidence type="ECO:0000256" key="2">
    <source>
        <dbReference type="ARBA" id="ARBA00001946"/>
    </source>
</evidence>
<dbReference type="AlphaFoldDB" id="A0AAV8Z0J6"/>
<comment type="catalytic activity">
    <reaction evidence="1 9">
        <text>a myo-inositol phosphate + H2O = myo-inositol + phosphate</text>
        <dbReference type="Rhea" id="RHEA:24056"/>
        <dbReference type="ChEBI" id="CHEBI:15377"/>
        <dbReference type="ChEBI" id="CHEBI:17268"/>
        <dbReference type="ChEBI" id="CHEBI:43474"/>
        <dbReference type="ChEBI" id="CHEBI:84139"/>
        <dbReference type="EC" id="3.1.3.25"/>
    </reaction>
</comment>
<feature type="binding site" evidence="8">
    <location>
        <position position="97"/>
    </location>
    <ligand>
        <name>Mg(2+)</name>
        <dbReference type="ChEBI" id="CHEBI:18420"/>
        <label>1</label>
        <note>catalytic</note>
    </ligand>
</feature>
<dbReference type="EC" id="3.1.3.25" evidence="9"/>
<dbReference type="GO" id="GO:0007165">
    <property type="term" value="P:signal transduction"/>
    <property type="evidence" value="ECO:0007669"/>
    <property type="project" value="TreeGrafter"/>
</dbReference>
<evidence type="ECO:0000313" key="11">
    <source>
        <dbReference type="Proteomes" id="UP001162162"/>
    </source>
</evidence>
<dbReference type="PRINTS" id="PR00377">
    <property type="entry name" value="IMPHPHTASES"/>
</dbReference>
<keyword evidence="7 8" id="KW-0460">Magnesium</keyword>
<gene>
    <name evidence="10" type="ORF">NQ318_007337</name>
</gene>
<evidence type="ECO:0000313" key="10">
    <source>
        <dbReference type="EMBL" id="KAJ8957121.1"/>
    </source>
</evidence>
<dbReference type="InterPro" id="IPR020552">
    <property type="entry name" value="Inositol_monoPase_Li-sen"/>
</dbReference>
<accession>A0AAV8Z0J6</accession>
<dbReference type="InterPro" id="IPR033942">
    <property type="entry name" value="IMPase"/>
</dbReference>
<evidence type="ECO:0000256" key="7">
    <source>
        <dbReference type="ARBA" id="ARBA00022842"/>
    </source>
</evidence>
<comment type="caution">
    <text evidence="10">The sequence shown here is derived from an EMBL/GenBank/DDBJ whole genome shotgun (WGS) entry which is preliminary data.</text>
</comment>
<comment type="pathway">
    <text evidence="3 9">Polyol metabolism; myo-inositol biosynthesis; myo-inositol from D-glucose 6-phosphate: step 2/2.</text>
</comment>
<evidence type="ECO:0000256" key="9">
    <source>
        <dbReference type="RuleBase" id="RU364068"/>
    </source>
</evidence>
<evidence type="ECO:0000256" key="5">
    <source>
        <dbReference type="ARBA" id="ARBA00022723"/>
    </source>
</evidence>
<comment type="similarity">
    <text evidence="4 9">Belongs to the inositol monophosphatase superfamily.</text>
</comment>
<dbReference type="InterPro" id="IPR000760">
    <property type="entry name" value="Inositol_monophosphatase-like"/>
</dbReference>
<evidence type="ECO:0000256" key="6">
    <source>
        <dbReference type="ARBA" id="ARBA00022801"/>
    </source>
</evidence>
<dbReference type="PRINTS" id="PR00378">
    <property type="entry name" value="LIIMPHPHTASE"/>
</dbReference>